<sequence>MVQPVVVGINGTAESLTATDWAAEEALRRDLPLTLVHAWDPQRLANVTLAMAPDAQQTVAARLVRDTEERVGARHPGVRVTGELVTGPEVAGLAERSEGAALLVLGSRALSPVLGFLVGSLGLKVLRRTRCPVVLVRGRDQEGGTAGGDIVVGVQDAGEAAAPVLSFAFEAAAARGVAVRAVRAWSLPTVFTFRPSTIRRADEHGGLEALERQTLEDTLAPWRERYPRVPVVPVLDFGSASEVLLSAASDAQLLVVGSRGRPGGGRHIGAVGHAVLHFAEVPVALVTDNT</sequence>
<comment type="similarity">
    <text evidence="1">Belongs to the universal stress protein A family.</text>
</comment>
<evidence type="ECO:0000256" key="1">
    <source>
        <dbReference type="ARBA" id="ARBA00008791"/>
    </source>
</evidence>
<dbReference type="PANTHER" id="PTHR46268:SF6">
    <property type="entry name" value="UNIVERSAL STRESS PROTEIN UP12"/>
    <property type="match status" value="1"/>
</dbReference>
<proteinExistence type="inferred from homology"/>
<dbReference type="SUPFAM" id="SSF52402">
    <property type="entry name" value="Adenine nucleotide alpha hydrolases-like"/>
    <property type="match status" value="2"/>
</dbReference>
<feature type="domain" description="UspA" evidence="2">
    <location>
        <begin position="1"/>
        <end position="137"/>
    </location>
</feature>
<keyword evidence="4" id="KW-1185">Reference proteome</keyword>
<evidence type="ECO:0000313" key="4">
    <source>
        <dbReference type="Proteomes" id="UP001500909"/>
    </source>
</evidence>
<dbReference type="RefSeq" id="WP_346099238.1">
    <property type="nucleotide sequence ID" value="NZ_BAAABY010000051.1"/>
</dbReference>
<gene>
    <name evidence="3" type="ORF">GCM10010361_67340</name>
</gene>
<name>A0ABP3L7S9_9ACTN</name>
<accession>A0ABP3L7S9</accession>
<dbReference type="InterPro" id="IPR006016">
    <property type="entry name" value="UspA"/>
</dbReference>
<dbReference type="InterPro" id="IPR006015">
    <property type="entry name" value="Universal_stress_UspA"/>
</dbReference>
<dbReference type="EMBL" id="BAAABY010000051">
    <property type="protein sequence ID" value="GAA0492643.1"/>
    <property type="molecule type" value="Genomic_DNA"/>
</dbReference>
<organism evidence="3 4">
    <name type="scientific">Streptomyces olivaceiscleroticus</name>
    <dbReference type="NCBI Taxonomy" id="68245"/>
    <lineage>
        <taxon>Bacteria</taxon>
        <taxon>Bacillati</taxon>
        <taxon>Actinomycetota</taxon>
        <taxon>Actinomycetes</taxon>
        <taxon>Kitasatosporales</taxon>
        <taxon>Streptomycetaceae</taxon>
        <taxon>Streptomyces</taxon>
    </lineage>
</organism>
<dbReference type="PRINTS" id="PR01438">
    <property type="entry name" value="UNVRSLSTRESS"/>
</dbReference>
<evidence type="ECO:0000313" key="3">
    <source>
        <dbReference type="EMBL" id="GAA0492643.1"/>
    </source>
</evidence>
<comment type="caution">
    <text evidence="3">The sequence shown here is derived from an EMBL/GenBank/DDBJ whole genome shotgun (WGS) entry which is preliminary data.</text>
</comment>
<dbReference type="Proteomes" id="UP001500909">
    <property type="component" value="Unassembled WGS sequence"/>
</dbReference>
<dbReference type="Pfam" id="PF00582">
    <property type="entry name" value="Usp"/>
    <property type="match status" value="2"/>
</dbReference>
<feature type="domain" description="UspA" evidence="2">
    <location>
        <begin position="150"/>
        <end position="286"/>
    </location>
</feature>
<reference evidence="4" key="1">
    <citation type="journal article" date="2019" name="Int. J. Syst. Evol. Microbiol.">
        <title>The Global Catalogue of Microorganisms (GCM) 10K type strain sequencing project: providing services to taxonomists for standard genome sequencing and annotation.</title>
        <authorList>
            <consortium name="The Broad Institute Genomics Platform"/>
            <consortium name="The Broad Institute Genome Sequencing Center for Infectious Disease"/>
            <person name="Wu L."/>
            <person name="Ma J."/>
        </authorList>
    </citation>
    <scope>NUCLEOTIDE SEQUENCE [LARGE SCALE GENOMIC DNA]</scope>
    <source>
        <strain evidence="4">JCM 4805</strain>
    </source>
</reference>
<dbReference type="PANTHER" id="PTHR46268">
    <property type="entry name" value="STRESS RESPONSE PROTEIN NHAX"/>
    <property type="match status" value="1"/>
</dbReference>
<evidence type="ECO:0000259" key="2">
    <source>
        <dbReference type="Pfam" id="PF00582"/>
    </source>
</evidence>
<dbReference type="InterPro" id="IPR014729">
    <property type="entry name" value="Rossmann-like_a/b/a_fold"/>
</dbReference>
<dbReference type="Gene3D" id="3.40.50.620">
    <property type="entry name" value="HUPs"/>
    <property type="match status" value="2"/>
</dbReference>
<protein>
    <submittedName>
        <fullName evidence="3">Universal stress protein</fullName>
    </submittedName>
</protein>